<reference evidence="1 2" key="1">
    <citation type="journal article" date="2013" name="Genome Announc.">
        <title>Draft Genome Sequence of Sphingobium ummariense Strain RL-3, a Hexachlorocyclohexane-Degrading Bacterium.</title>
        <authorList>
            <person name="Kohli P."/>
            <person name="Dua A."/>
            <person name="Sangwan N."/>
            <person name="Oldach P."/>
            <person name="Khurana J.P."/>
            <person name="Lal R."/>
        </authorList>
    </citation>
    <scope>NUCLEOTIDE SEQUENCE [LARGE SCALE GENOMIC DNA]</scope>
    <source>
        <strain evidence="1 2">RL-3</strain>
    </source>
</reference>
<dbReference type="RefSeq" id="WP_021319054.1">
    <property type="nucleotide sequence ID" value="NZ_AUWY01000112.1"/>
</dbReference>
<dbReference type="SUPFAM" id="SSF52540">
    <property type="entry name" value="P-loop containing nucleoside triphosphate hydrolases"/>
    <property type="match status" value="1"/>
</dbReference>
<dbReference type="eggNOG" id="ENOG5031I0J">
    <property type="taxonomic scope" value="Bacteria"/>
</dbReference>
<sequence length="346" mass="37277">MQTVPPSPAIKAVMASAEWLAHRYDPGQDAIHMVPLPRARHADLPFLTDEYLGSDLRPLVLRREDALAQAPAPAPVHFLFHSAYCCSTLLAAAFDIPGVSMGLKEPVILNDIVGWRHRGAKGPEAALVLDQTLRLLARPFGPGEAVVVKPSNVVNPLIPAMMAMRPDARALLLHAPLEDYLASIARKGMWGRLWVRDLLQKLLREGMVDLGIAPADYLGLTDLQVAAVGWLAQQAQFHRIAEQLGSRQIATLDSERLIADPAGSLAGLARLFGLPLDRTAVETIANGPIFTRDAKTGGDFAQGQRAEEARRGKTLHAEELEKVAAWAAVLAGNVGIPMALPHPLAA</sequence>
<keyword evidence="2" id="KW-1185">Reference proteome</keyword>
<dbReference type="EMBL" id="AUWY01000112">
    <property type="protein sequence ID" value="EQB31006.1"/>
    <property type="molecule type" value="Genomic_DNA"/>
</dbReference>
<evidence type="ECO:0000313" key="2">
    <source>
        <dbReference type="Proteomes" id="UP000015523"/>
    </source>
</evidence>
<name>T0IZ38_9SPHN</name>
<proteinExistence type="predicted"/>
<comment type="caution">
    <text evidence="1">The sequence shown here is derived from an EMBL/GenBank/DDBJ whole genome shotgun (WGS) entry which is preliminary data.</text>
</comment>
<dbReference type="InterPro" id="IPR027417">
    <property type="entry name" value="P-loop_NTPase"/>
</dbReference>
<organism evidence="1 2">
    <name type="scientific">Sphingobium ummariense RL-3</name>
    <dbReference type="NCBI Taxonomy" id="1346791"/>
    <lineage>
        <taxon>Bacteria</taxon>
        <taxon>Pseudomonadati</taxon>
        <taxon>Pseudomonadota</taxon>
        <taxon>Alphaproteobacteria</taxon>
        <taxon>Sphingomonadales</taxon>
        <taxon>Sphingomonadaceae</taxon>
        <taxon>Sphingobium</taxon>
    </lineage>
</organism>
<accession>T0IZ38</accession>
<dbReference type="Gene3D" id="3.40.50.300">
    <property type="entry name" value="P-loop containing nucleotide triphosphate hydrolases"/>
    <property type="match status" value="1"/>
</dbReference>
<protein>
    <recommendedName>
        <fullName evidence="3">Sulfotransferase domain-containing protein</fullName>
    </recommendedName>
</protein>
<dbReference type="STRING" id="1346791.M529_16965"/>
<dbReference type="AlphaFoldDB" id="T0IZ38"/>
<gene>
    <name evidence="1" type="ORF">M529_16965</name>
</gene>
<dbReference type="Proteomes" id="UP000015523">
    <property type="component" value="Unassembled WGS sequence"/>
</dbReference>
<dbReference type="PATRIC" id="fig|1346791.3.peg.3272"/>
<evidence type="ECO:0000313" key="1">
    <source>
        <dbReference type="EMBL" id="EQB31006.1"/>
    </source>
</evidence>
<evidence type="ECO:0008006" key="3">
    <source>
        <dbReference type="Google" id="ProtNLM"/>
    </source>
</evidence>
<dbReference type="OrthoDB" id="3397773at2"/>